<dbReference type="InterPro" id="IPR035418">
    <property type="entry name" value="AraC-bd_2"/>
</dbReference>
<name>A0A7W6F9F4_9HYPH</name>
<dbReference type="EMBL" id="BSPG01000016">
    <property type="protein sequence ID" value="GLS44948.1"/>
    <property type="molecule type" value="Genomic_DNA"/>
</dbReference>
<dbReference type="AlphaFoldDB" id="A0A7W6F9F4"/>
<evidence type="ECO:0000259" key="1">
    <source>
        <dbReference type="Pfam" id="PF14525"/>
    </source>
</evidence>
<organism evidence="3 4">
    <name type="scientific">Methylobacterium brachythecii</name>
    <dbReference type="NCBI Taxonomy" id="1176177"/>
    <lineage>
        <taxon>Bacteria</taxon>
        <taxon>Pseudomonadati</taxon>
        <taxon>Pseudomonadota</taxon>
        <taxon>Alphaproteobacteria</taxon>
        <taxon>Hyphomicrobiales</taxon>
        <taxon>Methylobacteriaceae</taxon>
        <taxon>Methylobacterium</taxon>
    </lineage>
</organism>
<sequence length="224" mass="24849">MTISPLIDLDNLVSPADRTSAWHQTIKDNYFGLDITFKSGRKPAGNIAYARFGEIDISAIESVAQHHARTPPLIADNADRLFAMILLRGSVTVRQSGRERTLHPGSLAIYDSAVPYEADFTDDEHQLFCLQIPRQRCDAVLGAGSHYTNVVLDEERGSTVIAAYFRDLARQFESLSLEHRAQMTACGVEFMIDALAGRLFGLRTSRRTGTSRTPSWTNLAATMM</sequence>
<evidence type="ECO:0000313" key="5">
    <source>
        <dbReference type="Proteomes" id="UP001156881"/>
    </source>
</evidence>
<dbReference type="Proteomes" id="UP001156881">
    <property type="component" value="Unassembled WGS sequence"/>
</dbReference>
<evidence type="ECO:0000313" key="3">
    <source>
        <dbReference type="EMBL" id="MBB3905467.1"/>
    </source>
</evidence>
<reference evidence="3 4" key="3">
    <citation type="submission" date="2020-08" db="EMBL/GenBank/DDBJ databases">
        <title>Genomic Encyclopedia of Type Strains, Phase IV (KMG-IV): sequencing the most valuable type-strain genomes for metagenomic binning, comparative biology and taxonomic classification.</title>
        <authorList>
            <person name="Goeker M."/>
        </authorList>
    </citation>
    <scope>NUCLEOTIDE SEQUENCE [LARGE SCALE GENOMIC DNA]</scope>
    <source>
        <strain evidence="3 4">DSM 24105</strain>
    </source>
</reference>
<dbReference type="Pfam" id="PF14525">
    <property type="entry name" value="AraC_binding_2"/>
    <property type="match status" value="1"/>
</dbReference>
<comment type="caution">
    <text evidence="3">The sequence shown here is derived from an EMBL/GenBank/DDBJ whole genome shotgun (WGS) entry which is preliminary data.</text>
</comment>
<dbReference type="RefSeq" id="WP_183513247.1">
    <property type="nucleotide sequence ID" value="NZ_BSPG01000016.1"/>
</dbReference>
<keyword evidence="5" id="KW-1185">Reference proteome</keyword>
<dbReference type="EMBL" id="JACIDN010000012">
    <property type="protein sequence ID" value="MBB3905467.1"/>
    <property type="molecule type" value="Genomic_DNA"/>
</dbReference>
<dbReference type="Proteomes" id="UP000517759">
    <property type="component" value="Unassembled WGS sequence"/>
</dbReference>
<accession>A0A7W6F9F4</accession>
<protein>
    <recommendedName>
        <fullName evidence="1">Transcription regulator HTH AraC- type ligand binding domain-containing protein</fullName>
    </recommendedName>
</protein>
<reference evidence="2" key="1">
    <citation type="journal article" date="2014" name="Int. J. Syst. Evol. Microbiol.">
        <title>Complete genome of a new Firmicutes species belonging to the dominant human colonic microbiota ('Ruminococcus bicirculans') reveals two chromosomes and a selective capacity to utilize plant glucans.</title>
        <authorList>
            <consortium name="NISC Comparative Sequencing Program"/>
            <person name="Wegmann U."/>
            <person name="Louis P."/>
            <person name="Goesmann A."/>
            <person name="Henrissat B."/>
            <person name="Duncan S.H."/>
            <person name="Flint H.J."/>
        </authorList>
    </citation>
    <scope>NUCLEOTIDE SEQUENCE</scope>
    <source>
        <strain evidence="2">NBRC 107710</strain>
    </source>
</reference>
<proteinExistence type="predicted"/>
<evidence type="ECO:0000313" key="4">
    <source>
        <dbReference type="Proteomes" id="UP000517759"/>
    </source>
</evidence>
<gene>
    <name evidence="2" type="ORF">GCM10007884_29370</name>
    <name evidence="3" type="ORF">GGR33_005005</name>
</gene>
<reference evidence="2" key="4">
    <citation type="submission" date="2023-01" db="EMBL/GenBank/DDBJ databases">
        <title>Draft genome sequence of Methylobacterium brachythecii strain NBRC 107710.</title>
        <authorList>
            <person name="Sun Q."/>
            <person name="Mori K."/>
        </authorList>
    </citation>
    <scope>NUCLEOTIDE SEQUENCE</scope>
    <source>
        <strain evidence="2">NBRC 107710</strain>
    </source>
</reference>
<feature type="domain" description="Transcription regulator HTH AraC- type ligand binding" evidence="1">
    <location>
        <begin position="22"/>
        <end position="192"/>
    </location>
</feature>
<evidence type="ECO:0000313" key="2">
    <source>
        <dbReference type="EMBL" id="GLS44948.1"/>
    </source>
</evidence>
<reference evidence="5" key="2">
    <citation type="journal article" date="2019" name="Int. J. Syst. Evol. Microbiol.">
        <title>The Global Catalogue of Microorganisms (GCM) 10K type strain sequencing project: providing services to taxonomists for standard genome sequencing and annotation.</title>
        <authorList>
            <consortium name="The Broad Institute Genomics Platform"/>
            <consortium name="The Broad Institute Genome Sequencing Center for Infectious Disease"/>
            <person name="Wu L."/>
            <person name="Ma J."/>
        </authorList>
    </citation>
    <scope>NUCLEOTIDE SEQUENCE [LARGE SCALE GENOMIC DNA]</scope>
    <source>
        <strain evidence="5">NBRC 107710</strain>
    </source>
</reference>